<gene>
    <name evidence="1" type="ORF">EV142_1186</name>
</gene>
<accession>A0ABY2ARG7</accession>
<protein>
    <submittedName>
        <fullName evidence="1">Uncharacterized protein</fullName>
    </submittedName>
</protein>
<evidence type="ECO:0000313" key="1">
    <source>
        <dbReference type="EMBL" id="TCN50009.1"/>
    </source>
</evidence>
<evidence type="ECO:0000313" key="2">
    <source>
        <dbReference type="Proteomes" id="UP000295270"/>
    </source>
</evidence>
<keyword evidence="2" id="KW-1185">Reference proteome</keyword>
<organism evidence="1 2">
    <name type="scientific">Flavobacterium circumlabens</name>
    <dbReference type="NCBI Taxonomy" id="2133765"/>
    <lineage>
        <taxon>Bacteria</taxon>
        <taxon>Pseudomonadati</taxon>
        <taxon>Bacteroidota</taxon>
        <taxon>Flavobacteriia</taxon>
        <taxon>Flavobacteriales</taxon>
        <taxon>Flavobacteriaceae</taxon>
        <taxon>Flavobacterium</taxon>
    </lineage>
</organism>
<comment type="caution">
    <text evidence="1">The sequence shown here is derived from an EMBL/GenBank/DDBJ whole genome shotgun (WGS) entry which is preliminary data.</text>
</comment>
<name>A0ABY2ARG7_9FLAO</name>
<sequence>MRGKILGDNEDIIAFSVWYKTLKKNEVYKINE</sequence>
<dbReference type="Proteomes" id="UP000295270">
    <property type="component" value="Unassembled WGS sequence"/>
</dbReference>
<proteinExistence type="predicted"/>
<reference evidence="1 2" key="1">
    <citation type="journal article" date="2015" name="Stand. Genomic Sci.">
        <title>Genomic Encyclopedia of Bacterial and Archaeal Type Strains, Phase III: the genomes of soil and plant-associated and newly described type strains.</title>
        <authorList>
            <person name="Whitman W.B."/>
            <person name="Woyke T."/>
            <person name="Klenk H.P."/>
            <person name="Zhou Y."/>
            <person name="Lilburn T.G."/>
            <person name="Beck B.J."/>
            <person name="De Vos P."/>
            <person name="Vandamme P."/>
            <person name="Eisen J.A."/>
            <person name="Garrity G."/>
            <person name="Hugenholtz P."/>
            <person name="Kyrpides N.C."/>
        </authorList>
    </citation>
    <scope>NUCLEOTIDE SEQUENCE [LARGE SCALE GENOMIC DNA]</scope>
    <source>
        <strain evidence="1 2">P5626</strain>
    </source>
</reference>
<dbReference type="EMBL" id="SLWA01000018">
    <property type="protein sequence ID" value="TCN50009.1"/>
    <property type="molecule type" value="Genomic_DNA"/>
</dbReference>